<gene>
    <name evidence="2" type="ORF">EGW08_009005</name>
</gene>
<feature type="compositionally biased region" description="Basic and acidic residues" evidence="1">
    <location>
        <begin position="572"/>
        <end position="590"/>
    </location>
</feature>
<organism evidence="2 3">
    <name type="scientific">Elysia chlorotica</name>
    <name type="common">Eastern emerald elysia</name>
    <name type="synonym">Sea slug</name>
    <dbReference type="NCBI Taxonomy" id="188477"/>
    <lineage>
        <taxon>Eukaryota</taxon>
        <taxon>Metazoa</taxon>
        <taxon>Spiralia</taxon>
        <taxon>Lophotrochozoa</taxon>
        <taxon>Mollusca</taxon>
        <taxon>Gastropoda</taxon>
        <taxon>Heterobranchia</taxon>
        <taxon>Euthyneura</taxon>
        <taxon>Panpulmonata</taxon>
        <taxon>Sacoglossa</taxon>
        <taxon>Placobranchoidea</taxon>
        <taxon>Plakobranchidae</taxon>
        <taxon>Elysia</taxon>
    </lineage>
</organism>
<feature type="compositionally biased region" description="Low complexity" evidence="1">
    <location>
        <begin position="553"/>
        <end position="567"/>
    </location>
</feature>
<keyword evidence="3" id="KW-1185">Reference proteome</keyword>
<protein>
    <submittedName>
        <fullName evidence="2">Uncharacterized protein</fullName>
    </submittedName>
</protein>
<name>A0A3S1BL13_ELYCH</name>
<accession>A0A3S1BL13</accession>
<evidence type="ECO:0000313" key="2">
    <source>
        <dbReference type="EMBL" id="RUS83241.1"/>
    </source>
</evidence>
<reference evidence="2 3" key="1">
    <citation type="submission" date="2019-01" db="EMBL/GenBank/DDBJ databases">
        <title>A draft genome assembly of the solar-powered sea slug Elysia chlorotica.</title>
        <authorList>
            <person name="Cai H."/>
            <person name="Li Q."/>
            <person name="Fang X."/>
            <person name="Li J."/>
            <person name="Curtis N.E."/>
            <person name="Altenburger A."/>
            <person name="Shibata T."/>
            <person name="Feng M."/>
            <person name="Maeda T."/>
            <person name="Schwartz J.A."/>
            <person name="Shigenobu S."/>
            <person name="Lundholm N."/>
            <person name="Nishiyama T."/>
            <person name="Yang H."/>
            <person name="Hasebe M."/>
            <person name="Li S."/>
            <person name="Pierce S.K."/>
            <person name="Wang J."/>
        </authorList>
    </citation>
    <scope>NUCLEOTIDE SEQUENCE [LARGE SCALE GENOMIC DNA]</scope>
    <source>
        <strain evidence="2">EC2010</strain>
        <tissue evidence="2">Whole organism of an adult</tissue>
    </source>
</reference>
<feature type="region of interest" description="Disordered" evidence="1">
    <location>
        <begin position="88"/>
        <end position="232"/>
    </location>
</feature>
<feature type="region of interest" description="Disordered" evidence="1">
    <location>
        <begin position="457"/>
        <end position="485"/>
    </location>
</feature>
<feature type="compositionally biased region" description="Basic and acidic residues" evidence="1">
    <location>
        <begin position="151"/>
        <end position="161"/>
    </location>
</feature>
<comment type="caution">
    <text evidence="2">The sequence shown here is derived from an EMBL/GenBank/DDBJ whole genome shotgun (WGS) entry which is preliminary data.</text>
</comment>
<dbReference type="STRING" id="188477.A0A3S1BL13"/>
<feature type="compositionally biased region" description="Basic and acidic residues" evidence="1">
    <location>
        <begin position="117"/>
        <end position="143"/>
    </location>
</feature>
<evidence type="ECO:0000313" key="3">
    <source>
        <dbReference type="Proteomes" id="UP000271974"/>
    </source>
</evidence>
<feature type="compositionally biased region" description="Basic and acidic residues" evidence="1">
    <location>
        <begin position="181"/>
        <end position="205"/>
    </location>
</feature>
<proteinExistence type="predicted"/>
<evidence type="ECO:0000256" key="1">
    <source>
        <dbReference type="SAM" id="MobiDB-lite"/>
    </source>
</evidence>
<feature type="compositionally biased region" description="Low complexity" evidence="1">
    <location>
        <begin position="206"/>
        <end position="223"/>
    </location>
</feature>
<dbReference type="OrthoDB" id="6161346at2759"/>
<dbReference type="Proteomes" id="UP000271974">
    <property type="component" value="Unassembled WGS sequence"/>
</dbReference>
<sequence>MIPGLPGLPPIVSSRPLELGPPPPPVSMLASMGRSLPEGIVHPSSSFLTSSAQLGLSHFPRPSPYHPPSLLSHPLGFSGLGSSVFAPVRDSMPPPAPQDWGRLHRPPTSTFPSWPKSEADREREKERERDIRREEERDRERRASGNFRLPGSDDHRHKTDPSDSSSRPKSRSRSRSPMRNGRIDPPHGAKLEPNPFDRRYEDKRSIIVSGRSSSNSPLTSSGSKIKEERREGDLLSLQLDREKMERERLERDRLERDRMERDRLEKEKIIQSAAAVAERAEREKLLLAEQQQHRDKLLHSAAAGYHLGLSPFAAAAAAAAQQHQHSASLIEQHRRMTAALMGGPHGPDSVASSLSSSAGGSAYPFLDPHAPHHRAPPSSLWSPFLDKAGPGAGALELAAQHHRLEFEREARLAMMARHQPPHHALLTPHHLALEQEHRLKEQLMLRDQQHLELEALRRQQQQQHHHHHLEPRLAFPPPPPSPSQAFTADRLRAVDPLAYGGLGRTISPMFGPGSAGLLGGLGKSGSPHHHGPLPPPLIPSSATAIAGRNHDNSPSSSSGKLGKGCSPADSTTDLKDKGRSSSTDPDTHSR</sequence>
<feature type="region of interest" description="Disordered" evidence="1">
    <location>
        <begin position="520"/>
        <end position="590"/>
    </location>
</feature>
<dbReference type="AlphaFoldDB" id="A0A3S1BL13"/>
<feature type="region of interest" description="Disordered" evidence="1">
    <location>
        <begin position="1"/>
        <end position="31"/>
    </location>
</feature>
<dbReference type="EMBL" id="RQTK01000252">
    <property type="protein sequence ID" value="RUS83241.1"/>
    <property type="molecule type" value="Genomic_DNA"/>
</dbReference>